<dbReference type="Pfam" id="PF08774">
    <property type="entry name" value="VRR_NUC"/>
    <property type="match status" value="1"/>
</dbReference>
<dbReference type="InterPro" id="IPR014883">
    <property type="entry name" value="VRR_NUC"/>
</dbReference>
<evidence type="ECO:0000313" key="6">
    <source>
        <dbReference type="Proteomes" id="UP000199312"/>
    </source>
</evidence>
<keyword evidence="3" id="KW-0378">Hydrolase</keyword>
<dbReference type="InterPro" id="IPR011856">
    <property type="entry name" value="tRNA_endonuc-like_dom_sf"/>
</dbReference>
<keyword evidence="6" id="KW-1185">Reference proteome</keyword>
<dbReference type="AlphaFoldDB" id="A0A1I6NRV3"/>
<protein>
    <submittedName>
        <fullName evidence="5">VRR-NUC domain-containing protein</fullName>
    </submittedName>
</protein>
<evidence type="ECO:0000313" key="5">
    <source>
        <dbReference type="EMBL" id="SFS30653.1"/>
    </source>
</evidence>
<organism evidence="5 6">
    <name type="scientific">Lutibacter maritimus</name>
    <dbReference type="NCBI Taxonomy" id="593133"/>
    <lineage>
        <taxon>Bacteria</taxon>
        <taxon>Pseudomonadati</taxon>
        <taxon>Bacteroidota</taxon>
        <taxon>Flavobacteriia</taxon>
        <taxon>Flavobacteriales</taxon>
        <taxon>Flavobacteriaceae</taxon>
        <taxon>Lutibacter</taxon>
    </lineage>
</organism>
<dbReference type="RefSeq" id="WP_177219122.1">
    <property type="nucleotide sequence ID" value="NZ_FOZP01000001.1"/>
</dbReference>
<dbReference type="SMART" id="SM00990">
    <property type="entry name" value="VRR_NUC"/>
    <property type="match status" value="1"/>
</dbReference>
<accession>A0A1I6NRV3</accession>
<comment type="cofactor">
    <cofactor evidence="1">
        <name>Mg(2+)</name>
        <dbReference type="ChEBI" id="CHEBI:18420"/>
    </cofactor>
</comment>
<evidence type="ECO:0000256" key="2">
    <source>
        <dbReference type="ARBA" id="ARBA00022722"/>
    </source>
</evidence>
<name>A0A1I6NRV3_9FLAO</name>
<keyword evidence="2" id="KW-0540">Nuclease</keyword>
<dbReference type="Gene3D" id="3.40.1350.10">
    <property type="match status" value="1"/>
</dbReference>
<dbReference type="GO" id="GO:0003676">
    <property type="term" value="F:nucleic acid binding"/>
    <property type="evidence" value="ECO:0007669"/>
    <property type="project" value="InterPro"/>
</dbReference>
<reference evidence="6" key="1">
    <citation type="submission" date="2016-10" db="EMBL/GenBank/DDBJ databases">
        <authorList>
            <person name="Varghese N."/>
            <person name="Submissions S."/>
        </authorList>
    </citation>
    <scope>NUCLEOTIDE SEQUENCE [LARGE SCALE GENOMIC DNA]</scope>
    <source>
        <strain evidence="6">DSM 24450</strain>
    </source>
</reference>
<evidence type="ECO:0000259" key="4">
    <source>
        <dbReference type="SMART" id="SM00990"/>
    </source>
</evidence>
<dbReference type="EMBL" id="FOZP01000001">
    <property type="protein sequence ID" value="SFS30653.1"/>
    <property type="molecule type" value="Genomic_DNA"/>
</dbReference>
<feature type="domain" description="VRR-NUC" evidence="4">
    <location>
        <begin position="1"/>
        <end position="112"/>
    </location>
</feature>
<proteinExistence type="predicted"/>
<evidence type="ECO:0000256" key="1">
    <source>
        <dbReference type="ARBA" id="ARBA00001946"/>
    </source>
</evidence>
<dbReference type="GO" id="GO:0004518">
    <property type="term" value="F:nuclease activity"/>
    <property type="evidence" value="ECO:0007669"/>
    <property type="project" value="UniProtKB-KW"/>
</dbReference>
<sequence length="123" mass="13903">MTKEEILQQSVADYLRLQYSKILFCHIANERKTSPARGAKLKRLGVKSGMPDVMVFQPKFIKNGNNIIEGISNIGLAIELKIEPNKPSENQLKVLAHLKSVGWKCAVCYSFDESKTVIDDYFN</sequence>
<dbReference type="GO" id="GO:0016788">
    <property type="term" value="F:hydrolase activity, acting on ester bonds"/>
    <property type="evidence" value="ECO:0007669"/>
    <property type="project" value="InterPro"/>
</dbReference>
<evidence type="ECO:0000256" key="3">
    <source>
        <dbReference type="ARBA" id="ARBA00022801"/>
    </source>
</evidence>
<dbReference type="Proteomes" id="UP000199312">
    <property type="component" value="Unassembled WGS sequence"/>
</dbReference>
<gene>
    <name evidence="5" type="ORF">SAMN04488006_0465</name>
</gene>